<reference evidence="2 3" key="1">
    <citation type="journal article" date="2016" name="Nat. Commun.">
        <title>Ectomycorrhizal ecology is imprinted in the genome of the dominant symbiotic fungus Cenococcum geophilum.</title>
        <authorList>
            <consortium name="DOE Joint Genome Institute"/>
            <person name="Peter M."/>
            <person name="Kohler A."/>
            <person name="Ohm R.A."/>
            <person name="Kuo A."/>
            <person name="Krutzmann J."/>
            <person name="Morin E."/>
            <person name="Arend M."/>
            <person name="Barry K.W."/>
            <person name="Binder M."/>
            <person name="Choi C."/>
            <person name="Clum A."/>
            <person name="Copeland A."/>
            <person name="Grisel N."/>
            <person name="Haridas S."/>
            <person name="Kipfer T."/>
            <person name="LaButti K."/>
            <person name="Lindquist E."/>
            <person name="Lipzen A."/>
            <person name="Maire R."/>
            <person name="Meier B."/>
            <person name="Mihaltcheva S."/>
            <person name="Molinier V."/>
            <person name="Murat C."/>
            <person name="Poggeler S."/>
            <person name="Quandt C.A."/>
            <person name="Sperisen C."/>
            <person name="Tritt A."/>
            <person name="Tisserant E."/>
            <person name="Crous P.W."/>
            <person name="Henrissat B."/>
            <person name="Nehls U."/>
            <person name="Egli S."/>
            <person name="Spatafora J.W."/>
            <person name="Grigoriev I.V."/>
            <person name="Martin F.M."/>
        </authorList>
    </citation>
    <scope>NUCLEOTIDE SEQUENCE [LARGE SCALE GENOMIC DNA]</scope>
    <source>
        <strain evidence="2 3">CBS 207.34</strain>
    </source>
</reference>
<organism evidence="2 3">
    <name type="scientific">Glonium stellatum</name>
    <dbReference type="NCBI Taxonomy" id="574774"/>
    <lineage>
        <taxon>Eukaryota</taxon>
        <taxon>Fungi</taxon>
        <taxon>Dikarya</taxon>
        <taxon>Ascomycota</taxon>
        <taxon>Pezizomycotina</taxon>
        <taxon>Dothideomycetes</taxon>
        <taxon>Pleosporomycetidae</taxon>
        <taxon>Gloniales</taxon>
        <taxon>Gloniaceae</taxon>
        <taxon>Glonium</taxon>
    </lineage>
</organism>
<feature type="region of interest" description="Disordered" evidence="1">
    <location>
        <begin position="1"/>
        <end position="52"/>
    </location>
</feature>
<proteinExistence type="predicted"/>
<dbReference type="AlphaFoldDB" id="A0A8E2FAB3"/>
<evidence type="ECO:0000256" key="1">
    <source>
        <dbReference type="SAM" id="MobiDB-lite"/>
    </source>
</evidence>
<feature type="compositionally biased region" description="Basic residues" evidence="1">
    <location>
        <begin position="11"/>
        <end position="24"/>
    </location>
</feature>
<dbReference type="OrthoDB" id="2951834at2759"/>
<dbReference type="EMBL" id="KV748735">
    <property type="protein sequence ID" value="OCL13326.1"/>
    <property type="molecule type" value="Genomic_DNA"/>
</dbReference>
<gene>
    <name evidence="2" type="ORF">AOQ84DRAFT_113781</name>
</gene>
<evidence type="ECO:0000313" key="3">
    <source>
        <dbReference type="Proteomes" id="UP000250140"/>
    </source>
</evidence>
<sequence length="459" mass="51831">MSKFTHIARSSSRRWHGRLASGKRKSGEQKPIMGSNYSKTLGDAKSTPQDEDRLSKLPTELRLMIFEEVLVKPGSIFRGADEFGKFREKEYLEGSEVIIPAGILQTCRKYHDEAAQIMYGKNFFIFCTGYEGSSGYFDRFPISRTYMPWVREIGVFFRVTDPQAEASSKVAHFIRSISRRAVDLHQLVVCAASDRYYEHKCPFDVLWPSHPVVQALLETISRKTVQNLKIRVHDDAAFSPGLACVLQDMFVRNGPAKGQTLTFTRSCTCPKGCPIHAREGCQICGRPRQGTNEEDRPIEDVLPGPEWCEASFERMAELEDELLDLGILGAADQDEGGGEENDEGSDSGLYFPAFSSGFCYDREGNIHCHWPMEMLPRYRGKMIAPKAWLLRQTMITTYFPVILYDEYLLTLLKPSERKNEEKRAASILATAGIGPLPVHINVLEALARRKLSPHKTSCI</sequence>
<protein>
    <submittedName>
        <fullName evidence="2">Uncharacterized protein</fullName>
    </submittedName>
</protein>
<keyword evidence="3" id="KW-1185">Reference proteome</keyword>
<accession>A0A8E2FAB3</accession>
<dbReference type="Proteomes" id="UP000250140">
    <property type="component" value="Unassembled WGS sequence"/>
</dbReference>
<name>A0A8E2FAB3_9PEZI</name>
<evidence type="ECO:0000313" key="2">
    <source>
        <dbReference type="EMBL" id="OCL13326.1"/>
    </source>
</evidence>